<dbReference type="KEGG" id="npz:ACX27_03600"/>
<reference evidence="3 4" key="2">
    <citation type="journal article" date="2016" name="Genome Announc.">
        <title>Draft Genome Sequence of the N2-Fixing Cyanobacterium Nostoc piscinale CENA21, Isolated from the Brazilian Amazon Floodplain.</title>
        <authorList>
            <person name="Leao T."/>
            <person name="Guimaraes P.I."/>
            <person name="de Melo A.G."/>
            <person name="Ramos R.T."/>
            <person name="Leao P.N."/>
            <person name="Silva A."/>
            <person name="Fiore M.F."/>
            <person name="Schneider M.P."/>
        </authorList>
    </citation>
    <scope>NUCLEOTIDE SEQUENCE [LARGE SCALE GENOMIC DNA]</scope>
    <source>
        <strain evidence="3 4">CENA21</strain>
    </source>
</reference>
<dbReference type="Gene3D" id="3.40.50.2300">
    <property type="match status" value="1"/>
</dbReference>
<dbReference type="AlphaFoldDB" id="A0A0M4TU36"/>
<dbReference type="RefSeq" id="WP_062288545.1">
    <property type="nucleotide sequence ID" value="NZ_CP012036.1"/>
</dbReference>
<accession>A0A0M4TU36</accession>
<dbReference type="PATRIC" id="fig|224013.5.peg.871"/>
<name>A0A0M4TU36_9NOSO</name>
<dbReference type="OrthoDB" id="9793918at2"/>
<organism evidence="3 4">
    <name type="scientific">Nostoc piscinale CENA21</name>
    <dbReference type="NCBI Taxonomy" id="224013"/>
    <lineage>
        <taxon>Bacteria</taxon>
        <taxon>Bacillati</taxon>
        <taxon>Cyanobacteriota</taxon>
        <taxon>Cyanophyceae</taxon>
        <taxon>Nostocales</taxon>
        <taxon>Nostocaceae</taxon>
        <taxon>Nostoc</taxon>
    </lineage>
</organism>
<sequence length="152" mass="16861">MNSLSTGETILLVEDNPQDILLVQRAFRKAGITNPLKIVTDGDAAVLYLSGEAAYGDRSLYPIPALILLDLKLPRRSGAEVLTWLRQQPGIKRLPVVVLTASQEYTDVNRLYDLGANAYMVKPVAFDNLVEIVTIINQHWLVFNQKPELGTS</sequence>
<evidence type="ECO:0000259" key="2">
    <source>
        <dbReference type="PROSITE" id="PS50110"/>
    </source>
</evidence>
<evidence type="ECO:0000313" key="3">
    <source>
        <dbReference type="EMBL" id="ALF52139.1"/>
    </source>
</evidence>
<dbReference type="SUPFAM" id="SSF52172">
    <property type="entry name" value="CheY-like"/>
    <property type="match status" value="1"/>
</dbReference>
<dbReference type="STRING" id="224013.ACX27_03600"/>
<keyword evidence="1" id="KW-0597">Phosphoprotein</keyword>
<dbReference type="Pfam" id="PF00072">
    <property type="entry name" value="Response_reg"/>
    <property type="match status" value="1"/>
</dbReference>
<evidence type="ECO:0000313" key="4">
    <source>
        <dbReference type="Proteomes" id="UP000062645"/>
    </source>
</evidence>
<dbReference type="CDD" id="cd17557">
    <property type="entry name" value="REC_Rcp-like"/>
    <property type="match status" value="1"/>
</dbReference>
<proteinExistence type="predicted"/>
<dbReference type="PANTHER" id="PTHR44520:SF1">
    <property type="entry name" value="TWO-COMPONENT SYSTEM REGULATORY PROTEIN"/>
    <property type="match status" value="1"/>
</dbReference>
<dbReference type="InterPro" id="IPR011006">
    <property type="entry name" value="CheY-like_superfamily"/>
</dbReference>
<gene>
    <name evidence="3" type="ORF">ACX27_03600</name>
</gene>
<evidence type="ECO:0000256" key="1">
    <source>
        <dbReference type="PROSITE-ProRule" id="PRU00169"/>
    </source>
</evidence>
<keyword evidence="4" id="KW-1185">Reference proteome</keyword>
<dbReference type="SMART" id="SM00448">
    <property type="entry name" value="REC"/>
    <property type="match status" value="1"/>
</dbReference>
<dbReference type="GO" id="GO:0000160">
    <property type="term" value="P:phosphorelay signal transduction system"/>
    <property type="evidence" value="ECO:0007669"/>
    <property type="project" value="InterPro"/>
</dbReference>
<dbReference type="PROSITE" id="PS50110">
    <property type="entry name" value="RESPONSE_REGULATORY"/>
    <property type="match status" value="1"/>
</dbReference>
<feature type="domain" description="Response regulatory" evidence="2">
    <location>
        <begin position="9"/>
        <end position="137"/>
    </location>
</feature>
<dbReference type="InterPro" id="IPR052893">
    <property type="entry name" value="TCS_response_regulator"/>
</dbReference>
<dbReference type="InterPro" id="IPR001789">
    <property type="entry name" value="Sig_transdc_resp-reg_receiver"/>
</dbReference>
<dbReference type="EMBL" id="CP012036">
    <property type="protein sequence ID" value="ALF52139.1"/>
    <property type="molecule type" value="Genomic_DNA"/>
</dbReference>
<feature type="modified residue" description="4-aspartylphosphate" evidence="1">
    <location>
        <position position="70"/>
    </location>
</feature>
<reference evidence="4" key="1">
    <citation type="submission" date="2015-07" db="EMBL/GenBank/DDBJ databases">
        <title>Genome Of Nitrogen-Fixing Cyanobacterium Nostoc piscinale CENA21 From Solimoes/Amazon River Floodplain Sediments And Comparative Genomics To Uncover Biosynthetic Natural Products Potential.</title>
        <authorList>
            <person name="Leao T.F."/>
            <person name="Leao P.N."/>
            <person name="Guimaraes P.I."/>
            <person name="de Melo A.G.C."/>
            <person name="Ramos R.T.J."/>
            <person name="Silva A."/>
            <person name="Fiore M.F."/>
            <person name="Schneider M.P.C."/>
        </authorList>
    </citation>
    <scope>NUCLEOTIDE SEQUENCE [LARGE SCALE GENOMIC DNA]</scope>
    <source>
        <strain evidence="4">CENA21</strain>
    </source>
</reference>
<dbReference type="Proteomes" id="UP000062645">
    <property type="component" value="Chromosome"/>
</dbReference>
<protein>
    <submittedName>
        <fullName evidence="3">Chemotaxis protein CheY</fullName>
    </submittedName>
</protein>
<dbReference type="PANTHER" id="PTHR44520">
    <property type="entry name" value="RESPONSE REGULATOR RCP1-RELATED"/>
    <property type="match status" value="1"/>
</dbReference>